<dbReference type="EnsemblPlants" id="AVESA.00010b.r2.5DG0954700.1">
    <property type="protein sequence ID" value="AVESA.00010b.r2.5DG0954700.1.CDS"/>
    <property type="gene ID" value="AVESA.00010b.r2.5DG0954700"/>
</dbReference>
<reference evidence="1" key="1">
    <citation type="submission" date="2021-05" db="EMBL/GenBank/DDBJ databases">
        <authorList>
            <person name="Scholz U."/>
            <person name="Mascher M."/>
            <person name="Fiebig A."/>
        </authorList>
    </citation>
    <scope>NUCLEOTIDE SEQUENCE [LARGE SCALE GENOMIC DNA]</scope>
</reference>
<reference evidence="1" key="2">
    <citation type="submission" date="2025-09" db="UniProtKB">
        <authorList>
            <consortium name="EnsemblPlants"/>
        </authorList>
    </citation>
    <scope>IDENTIFICATION</scope>
</reference>
<evidence type="ECO:0000313" key="2">
    <source>
        <dbReference type="Proteomes" id="UP001732700"/>
    </source>
</evidence>
<evidence type="ECO:0000313" key="1">
    <source>
        <dbReference type="EnsemblPlants" id="AVESA.00010b.r2.5DG0954700.1.CDS"/>
    </source>
</evidence>
<name>A0ACD5YDM8_AVESA</name>
<dbReference type="Proteomes" id="UP001732700">
    <property type="component" value="Chromosome 5D"/>
</dbReference>
<keyword evidence="2" id="KW-1185">Reference proteome</keyword>
<organism evidence="1 2">
    <name type="scientific">Avena sativa</name>
    <name type="common">Oat</name>
    <dbReference type="NCBI Taxonomy" id="4498"/>
    <lineage>
        <taxon>Eukaryota</taxon>
        <taxon>Viridiplantae</taxon>
        <taxon>Streptophyta</taxon>
        <taxon>Embryophyta</taxon>
        <taxon>Tracheophyta</taxon>
        <taxon>Spermatophyta</taxon>
        <taxon>Magnoliopsida</taxon>
        <taxon>Liliopsida</taxon>
        <taxon>Poales</taxon>
        <taxon>Poaceae</taxon>
        <taxon>BOP clade</taxon>
        <taxon>Pooideae</taxon>
        <taxon>Poodae</taxon>
        <taxon>Poeae</taxon>
        <taxon>Poeae Chloroplast Group 1 (Aveneae type)</taxon>
        <taxon>Aveninae</taxon>
        <taxon>Avena</taxon>
    </lineage>
</organism>
<proteinExistence type="predicted"/>
<protein>
    <submittedName>
        <fullName evidence="1">Uncharacterized protein</fullName>
    </submittedName>
</protein>
<accession>A0ACD5YDM8</accession>
<sequence>MDRVKRAVGMGRAASVVPVRKGEDESLVLFGELYRHDQEKEVNLLEPMFSVEFESIQGDRRMYKLASGKRDYLLTDGEKNDYDWLKTPPATPLFASLEMEADSCQMVFQRELPILQPVKISRFSGKPEAPSSSTSTKSESPTTSSSSRAATPTTRPNTSSKKNLTATRGSPAFSKEEISDYKIDKKSSYTPLGNRQQNATVVPATDAKAAKKPSSGKKPTVPGNTNGAKKNVDKPLPKNVATAAPRARTKGPLVGAKDPKVDAGNGGVTRRVPSQPAAAVGTGKDPSAPVAARGRSRGGGEPATGNSVRAAEAAVVTSKDPSAPVAARGRSRGGGEPATGNSVRVADAAVAGKGRRRAGGEKEQQRQQKLGSHAKKVVA</sequence>